<reference evidence="1 2" key="1">
    <citation type="submission" date="2016-10" db="EMBL/GenBank/DDBJ databases">
        <authorList>
            <person name="de Groot N.N."/>
        </authorList>
    </citation>
    <scope>NUCLEOTIDE SEQUENCE [LARGE SCALE GENOMIC DNA]</scope>
    <source>
        <strain evidence="1 2">DSM 15827</strain>
    </source>
</reference>
<evidence type="ECO:0000313" key="2">
    <source>
        <dbReference type="Proteomes" id="UP000198556"/>
    </source>
</evidence>
<gene>
    <name evidence="1" type="ORF">SAMN05421767_13517</name>
</gene>
<organism evidence="1 2">
    <name type="scientific">Granulicatella balaenopterae</name>
    <dbReference type="NCBI Taxonomy" id="137733"/>
    <lineage>
        <taxon>Bacteria</taxon>
        <taxon>Bacillati</taxon>
        <taxon>Bacillota</taxon>
        <taxon>Bacilli</taxon>
        <taxon>Lactobacillales</taxon>
        <taxon>Carnobacteriaceae</taxon>
        <taxon>Granulicatella</taxon>
    </lineage>
</organism>
<dbReference type="AlphaFoldDB" id="A0A1H9N6C9"/>
<dbReference type="OrthoDB" id="2083644at2"/>
<evidence type="ECO:0000313" key="1">
    <source>
        <dbReference type="EMBL" id="SER31462.1"/>
    </source>
</evidence>
<protein>
    <submittedName>
        <fullName evidence="1">Uncharacterized protein</fullName>
    </submittedName>
</protein>
<name>A0A1H9N6C9_9LACT</name>
<accession>A0A1H9N6C9</accession>
<sequence length="155" mass="18213">MSKNPNSLRKIRNLFAHANLERLNLIQIEDGKTIYYPLVEDESCLIIYDKISEIVFNMLLSIIYEIKTADLDWNIQQVNLGIEEISVEKQYELLGFNEEDINKIKSVFSESEKRDGIASNNMWKMVHNSSNLNVLESIYAQMFKKELDNDIYRKE</sequence>
<dbReference type="RefSeq" id="WP_089747416.1">
    <property type="nucleotide sequence ID" value="NZ_FOGF01000035.1"/>
</dbReference>
<keyword evidence="2" id="KW-1185">Reference proteome</keyword>
<proteinExistence type="predicted"/>
<dbReference type="Proteomes" id="UP000198556">
    <property type="component" value="Unassembled WGS sequence"/>
</dbReference>
<dbReference type="EMBL" id="FOGF01000035">
    <property type="protein sequence ID" value="SER31462.1"/>
    <property type="molecule type" value="Genomic_DNA"/>
</dbReference>